<dbReference type="VEuPathDB" id="PiroplasmaDB:TA14440"/>
<accession>Q4UF20</accession>
<dbReference type="OMA" id="KGLACGD"/>
<comment type="similarity">
    <text evidence="2">Belongs to the HFCD (homooligomeric flavin containing Cys decarboxylase) superfamily.</text>
</comment>
<dbReference type="PANTHER" id="PTHR14359">
    <property type="entry name" value="HOMO-OLIGOMERIC FLAVIN CONTAINING CYS DECARBOXYLASE FAMILY"/>
    <property type="match status" value="1"/>
</dbReference>
<protein>
    <recommendedName>
        <fullName evidence="3">Flavoprotein domain-containing protein</fullName>
    </recommendedName>
</protein>
<dbReference type="FunCoup" id="Q4UF20">
    <property type="interactions" value="167"/>
</dbReference>
<organism evidence="4 5">
    <name type="scientific">Theileria annulata</name>
    <dbReference type="NCBI Taxonomy" id="5874"/>
    <lineage>
        <taxon>Eukaryota</taxon>
        <taxon>Sar</taxon>
        <taxon>Alveolata</taxon>
        <taxon>Apicomplexa</taxon>
        <taxon>Aconoidasida</taxon>
        <taxon>Piroplasmida</taxon>
        <taxon>Theileriidae</taxon>
        <taxon>Theileria</taxon>
    </lineage>
</organism>
<dbReference type="SUPFAM" id="SSF52507">
    <property type="entry name" value="Homo-oligomeric flavin-containing Cys decarboxylases, HFCD"/>
    <property type="match status" value="1"/>
</dbReference>
<dbReference type="PANTHER" id="PTHR14359:SF6">
    <property type="entry name" value="PHOSPHOPANTOTHENOYLCYSTEINE DECARBOXYLASE"/>
    <property type="match status" value="1"/>
</dbReference>
<dbReference type="KEGG" id="tan:TA14440"/>
<dbReference type="GeneID" id="3862179"/>
<name>Q4UF20_THEAN</name>
<dbReference type="EMBL" id="CR940348">
    <property type="protein sequence ID" value="CAI74319.1"/>
    <property type="molecule type" value="Genomic_DNA"/>
</dbReference>
<dbReference type="InParanoid" id="Q4UF20"/>
<dbReference type="GO" id="GO:0071513">
    <property type="term" value="C:phosphopantothenoylcysteine decarboxylase complex"/>
    <property type="evidence" value="ECO:0007669"/>
    <property type="project" value="TreeGrafter"/>
</dbReference>
<dbReference type="AlphaFoldDB" id="Q4UF20"/>
<reference evidence="4 5" key="1">
    <citation type="journal article" date="2005" name="Science">
        <title>Genome of the host-cell transforming parasite Theileria annulata compared with T. parva.</title>
        <authorList>
            <person name="Pain A."/>
            <person name="Renauld H."/>
            <person name="Berriman M."/>
            <person name="Murphy L."/>
            <person name="Yeats C.A."/>
            <person name="Weir W."/>
            <person name="Kerhornou A."/>
            <person name="Aslett M."/>
            <person name="Bishop R."/>
            <person name="Bouchier C."/>
            <person name="Cochet M."/>
            <person name="Coulson R.M.R."/>
            <person name="Cronin A."/>
            <person name="de Villiers E.P."/>
            <person name="Fraser A."/>
            <person name="Fosker N."/>
            <person name="Gardner M."/>
            <person name="Goble A."/>
            <person name="Griffiths-Jones S."/>
            <person name="Harris D.E."/>
            <person name="Katzer F."/>
            <person name="Larke N."/>
            <person name="Lord A."/>
            <person name="Maser P."/>
            <person name="McKellar S."/>
            <person name="Mooney P."/>
            <person name="Morton F."/>
            <person name="Nene V."/>
            <person name="O'Neil S."/>
            <person name="Price C."/>
            <person name="Quail M.A."/>
            <person name="Rabbinowitsch E."/>
            <person name="Rawlings N.D."/>
            <person name="Rutter S."/>
            <person name="Saunders D."/>
            <person name="Seeger K."/>
            <person name="Shah T."/>
            <person name="Squares R."/>
            <person name="Squares S."/>
            <person name="Tivey A."/>
            <person name="Walker A.R."/>
            <person name="Woodward J."/>
            <person name="Dobbelaere D.A.E."/>
            <person name="Langsley G."/>
            <person name="Rajandream M.A."/>
            <person name="McKeever D."/>
            <person name="Shiels B."/>
            <person name="Tait A."/>
            <person name="Barrell B.G."/>
            <person name="Hall N."/>
        </authorList>
    </citation>
    <scope>NUCLEOTIDE SEQUENCE [LARGE SCALE GENOMIC DNA]</scope>
    <source>
        <strain evidence="5">Ankara</strain>
    </source>
</reference>
<dbReference type="Pfam" id="PF02441">
    <property type="entry name" value="Flavoprotein"/>
    <property type="match status" value="1"/>
</dbReference>
<dbReference type="InterPro" id="IPR036551">
    <property type="entry name" value="Flavin_trans-like"/>
</dbReference>
<dbReference type="STRING" id="5874.Q4UF20"/>
<dbReference type="Proteomes" id="UP000001950">
    <property type="component" value="Chromosome 2"/>
</dbReference>
<dbReference type="OrthoDB" id="1532798at2759"/>
<evidence type="ECO:0000259" key="3">
    <source>
        <dbReference type="Pfam" id="PF02441"/>
    </source>
</evidence>
<sequence>MQNTKNILFGVTGSVAAIKIPEIVERLHNLATSDNNSVNIKIVRTLSAKEYFFDSESSDKFEVFDDCPRVKYNKSDPILHIELRRWADIYVICPLDANTLAKISTGLCDNLLTDIARAWDMNKPFWVYPCMNTFMYEHILTEEQLNKLKSFGIKVIEPISKKLACGDYGMGGLPEPQDIANDLYTSLFK</sequence>
<feature type="domain" description="Flavoprotein" evidence="3">
    <location>
        <begin position="5"/>
        <end position="181"/>
    </location>
</feature>
<keyword evidence="1" id="KW-0173">Coenzyme A biosynthesis</keyword>
<keyword evidence="5" id="KW-1185">Reference proteome</keyword>
<dbReference type="GO" id="GO:0004633">
    <property type="term" value="F:phosphopantothenoylcysteine decarboxylase activity"/>
    <property type="evidence" value="ECO:0007669"/>
    <property type="project" value="TreeGrafter"/>
</dbReference>
<dbReference type="eggNOG" id="KOG0672">
    <property type="taxonomic scope" value="Eukaryota"/>
</dbReference>
<evidence type="ECO:0000256" key="2">
    <source>
        <dbReference type="ARBA" id="ARBA00038350"/>
    </source>
</evidence>
<gene>
    <name evidence="4" type="ORF">TA14440</name>
</gene>
<evidence type="ECO:0000313" key="5">
    <source>
        <dbReference type="Proteomes" id="UP000001950"/>
    </source>
</evidence>
<proteinExistence type="inferred from homology"/>
<dbReference type="GO" id="GO:0015937">
    <property type="term" value="P:coenzyme A biosynthetic process"/>
    <property type="evidence" value="ECO:0007669"/>
    <property type="project" value="UniProtKB-KW"/>
</dbReference>
<dbReference type="RefSeq" id="XP_952051.1">
    <property type="nucleotide sequence ID" value="XM_946958.1"/>
</dbReference>
<dbReference type="Gene3D" id="3.40.50.1950">
    <property type="entry name" value="Flavin prenyltransferase-like"/>
    <property type="match status" value="1"/>
</dbReference>
<dbReference type="GO" id="GO:0010181">
    <property type="term" value="F:FMN binding"/>
    <property type="evidence" value="ECO:0007669"/>
    <property type="project" value="TreeGrafter"/>
</dbReference>
<dbReference type="InterPro" id="IPR003382">
    <property type="entry name" value="Flavoprotein"/>
</dbReference>
<evidence type="ECO:0000313" key="4">
    <source>
        <dbReference type="EMBL" id="CAI74319.1"/>
    </source>
</evidence>
<evidence type="ECO:0000256" key="1">
    <source>
        <dbReference type="ARBA" id="ARBA00022993"/>
    </source>
</evidence>